<gene>
    <name evidence="1" type="ORF">OESDEN_02760</name>
</gene>
<keyword evidence="2" id="KW-1185">Reference proteome</keyword>
<organism evidence="1 2">
    <name type="scientific">Oesophagostomum dentatum</name>
    <name type="common">Nodular worm</name>
    <dbReference type="NCBI Taxonomy" id="61180"/>
    <lineage>
        <taxon>Eukaryota</taxon>
        <taxon>Metazoa</taxon>
        <taxon>Ecdysozoa</taxon>
        <taxon>Nematoda</taxon>
        <taxon>Chromadorea</taxon>
        <taxon>Rhabditida</taxon>
        <taxon>Rhabditina</taxon>
        <taxon>Rhabditomorpha</taxon>
        <taxon>Strongyloidea</taxon>
        <taxon>Strongylidae</taxon>
        <taxon>Oesophagostomum</taxon>
    </lineage>
</organism>
<protein>
    <submittedName>
        <fullName evidence="1">Uncharacterized protein</fullName>
    </submittedName>
</protein>
<evidence type="ECO:0000313" key="2">
    <source>
        <dbReference type="Proteomes" id="UP000053660"/>
    </source>
</evidence>
<sequence length="92" mass="10512">MGSCCTVSKCEGSRVSVPILCTMRIDSMKRTFWFKDCIFKHISPGRHTVLHSFNGLAKQRCTKSCLKRRLDIADSHLSPHFEIVDLLVNILF</sequence>
<dbReference type="EMBL" id="KN549484">
    <property type="protein sequence ID" value="KHJ97257.1"/>
    <property type="molecule type" value="Genomic_DNA"/>
</dbReference>
<dbReference type="AlphaFoldDB" id="A0A0B1TN53"/>
<accession>A0A0B1TN53</accession>
<reference evidence="1 2" key="1">
    <citation type="submission" date="2014-03" db="EMBL/GenBank/DDBJ databases">
        <title>Draft genome of the hookworm Oesophagostomum dentatum.</title>
        <authorList>
            <person name="Mitreva M."/>
        </authorList>
    </citation>
    <scope>NUCLEOTIDE SEQUENCE [LARGE SCALE GENOMIC DNA]</scope>
    <source>
        <strain evidence="1 2">OD-Hann</strain>
    </source>
</reference>
<dbReference type="Proteomes" id="UP000053660">
    <property type="component" value="Unassembled WGS sequence"/>
</dbReference>
<proteinExistence type="predicted"/>
<evidence type="ECO:0000313" key="1">
    <source>
        <dbReference type="EMBL" id="KHJ97257.1"/>
    </source>
</evidence>
<name>A0A0B1TN53_OESDE</name>